<dbReference type="OrthoDB" id="7069135at2"/>
<feature type="domain" description="SPOR" evidence="2">
    <location>
        <begin position="147"/>
        <end position="226"/>
    </location>
</feature>
<keyword evidence="4" id="KW-1185">Reference proteome</keyword>
<dbReference type="Pfam" id="PF05036">
    <property type="entry name" value="SPOR"/>
    <property type="match status" value="1"/>
</dbReference>
<organism evidence="3 4">
    <name type="scientific">Saccharobesus litoralis</name>
    <dbReference type="NCBI Taxonomy" id="2172099"/>
    <lineage>
        <taxon>Bacteria</taxon>
        <taxon>Pseudomonadati</taxon>
        <taxon>Pseudomonadota</taxon>
        <taxon>Gammaproteobacteria</taxon>
        <taxon>Alteromonadales</taxon>
        <taxon>Alteromonadaceae</taxon>
        <taxon>Saccharobesus</taxon>
    </lineage>
</organism>
<dbReference type="Gene3D" id="3.30.70.1070">
    <property type="entry name" value="Sporulation related repeat"/>
    <property type="match status" value="1"/>
</dbReference>
<evidence type="ECO:0000259" key="2">
    <source>
        <dbReference type="PROSITE" id="PS51724"/>
    </source>
</evidence>
<dbReference type="AlphaFoldDB" id="A0A2S0VTC6"/>
<reference evidence="3 4" key="1">
    <citation type="submission" date="2018-01" db="EMBL/GenBank/DDBJ databases">
        <title>Genome sequence of a Cantenovulum-like bacteria.</title>
        <authorList>
            <person name="Tan W.R."/>
            <person name="Lau N.-S."/>
            <person name="Go F."/>
            <person name="Amirul A.-A.A."/>
        </authorList>
    </citation>
    <scope>NUCLEOTIDE SEQUENCE [LARGE SCALE GENOMIC DNA]</scope>
    <source>
        <strain evidence="3 4">CCB-QB4</strain>
    </source>
</reference>
<protein>
    <submittedName>
        <fullName evidence="3">DedD protein</fullName>
    </submittedName>
</protein>
<dbReference type="GO" id="GO:0032506">
    <property type="term" value="P:cytokinetic process"/>
    <property type="evidence" value="ECO:0007669"/>
    <property type="project" value="TreeGrafter"/>
</dbReference>
<dbReference type="PROSITE" id="PS51724">
    <property type="entry name" value="SPOR"/>
    <property type="match status" value="1"/>
</dbReference>
<evidence type="ECO:0000256" key="1">
    <source>
        <dbReference type="SAM" id="MobiDB-lite"/>
    </source>
</evidence>
<dbReference type="RefSeq" id="WP_108603504.1">
    <property type="nucleotide sequence ID" value="NZ_CP026604.1"/>
</dbReference>
<dbReference type="PANTHER" id="PTHR38687">
    <property type="entry name" value="CELL DIVISION PROTEIN DEDD-RELATED"/>
    <property type="match status" value="1"/>
</dbReference>
<proteinExistence type="predicted"/>
<dbReference type="InterPro" id="IPR052521">
    <property type="entry name" value="Cell_div_SPOR-domain"/>
</dbReference>
<accession>A0A2S0VTC6</accession>
<dbReference type="SUPFAM" id="SSF110997">
    <property type="entry name" value="Sporulation related repeat"/>
    <property type="match status" value="1"/>
</dbReference>
<feature type="region of interest" description="Disordered" evidence="1">
    <location>
        <begin position="65"/>
        <end position="119"/>
    </location>
</feature>
<dbReference type="Proteomes" id="UP000244441">
    <property type="component" value="Chromosome"/>
</dbReference>
<dbReference type="GO" id="GO:0042834">
    <property type="term" value="F:peptidoglycan binding"/>
    <property type="evidence" value="ECO:0007669"/>
    <property type="project" value="InterPro"/>
</dbReference>
<dbReference type="InterPro" id="IPR036680">
    <property type="entry name" value="SPOR-like_sf"/>
</dbReference>
<dbReference type="GO" id="GO:0030428">
    <property type="term" value="C:cell septum"/>
    <property type="evidence" value="ECO:0007669"/>
    <property type="project" value="TreeGrafter"/>
</dbReference>
<dbReference type="PANTHER" id="PTHR38687:SF1">
    <property type="entry name" value="CELL DIVISION PROTEIN DEDD"/>
    <property type="match status" value="1"/>
</dbReference>
<dbReference type="EMBL" id="CP026604">
    <property type="protein sequence ID" value="AWB67457.1"/>
    <property type="molecule type" value="Genomic_DNA"/>
</dbReference>
<dbReference type="GO" id="GO:0032153">
    <property type="term" value="C:cell division site"/>
    <property type="evidence" value="ECO:0007669"/>
    <property type="project" value="TreeGrafter"/>
</dbReference>
<dbReference type="KEGG" id="cate:C2869_13860"/>
<name>A0A2S0VTC6_9ALTE</name>
<feature type="compositionally biased region" description="Polar residues" evidence="1">
    <location>
        <begin position="79"/>
        <end position="91"/>
    </location>
</feature>
<sequence>MSRSFQNRLVGTIVFVALMVIFLPELLDGKKQTYKDTFQQIPPAPSYDLPDSTVIFPQQEFDEMMPKSSLSDEQAIDDQLTSNTPNDSNLEQEPVLKDAKTGLSPESHSEPLGDVVASNRNKEADTLVINVADEQAKLPEKSPETTQYNKPAWVVQLGSFKHKKNVESLVSNLKREGYLVFTKPIETQSGTLTKVFVGPDLDKTKLESAIPALKKLTNLSGKLAVYTPAN</sequence>
<gene>
    <name evidence="3" type="ORF">C2869_13860</name>
</gene>
<evidence type="ECO:0000313" key="3">
    <source>
        <dbReference type="EMBL" id="AWB67457.1"/>
    </source>
</evidence>
<dbReference type="InterPro" id="IPR007730">
    <property type="entry name" value="SPOR-like_dom"/>
</dbReference>
<evidence type="ECO:0000313" key="4">
    <source>
        <dbReference type="Proteomes" id="UP000244441"/>
    </source>
</evidence>